<accession>A0A562NYG8</accession>
<protein>
    <submittedName>
        <fullName evidence="1">Uncharacterized protein</fullName>
    </submittedName>
</protein>
<keyword evidence="2" id="KW-1185">Reference proteome</keyword>
<proteinExistence type="predicted"/>
<dbReference type="OrthoDB" id="7847741at2"/>
<evidence type="ECO:0000313" key="1">
    <source>
        <dbReference type="EMBL" id="TWI37131.1"/>
    </source>
</evidence>
<reference evidence="1 2" key="1">
    <citation type="journal article" date="2015" name="Stand. Genomic Sci.">
        <title>Genomic Encyclopedia of Bacterial and Archaeal Type Strains, Phase III: the genomes of soil and plant-associated and newly described type strains.</title>
        <authorList>
            <person name="Whitman W.B."/>
            <person name="Woyke T."/>
            <person name="Klenk H.P."/>
            <person name="Zhou Y."/>
            <person name="Lilburn T.G."/>
            <person name="Beck B.J."/>
            <person name="De Vos P."/>
            <person name="Vandamme P."/>
            <person name="Eisen J.A."/>
            <person name="Garrity G."/>
            <person name="Hugenholtz P."/>
            <person name="Kyrpides N.C."/>
        </authorList>
    </citation>
    <scope>NUCLEOTIDE SEQUENCE [LARGE SCALE GENOMIC DNA]</scope>
    <source>
        <strain evidence="1 2">CGMCC 1.5364</strain>
    </source>
</reference>
<dbReference type="AlphaFoldDB" id="A0A562NYG8"/>
<dbReference type="RefSeq" id="WP_145396624.1">
    <property type="nucleotide sequence ID" value="NZ_VLKU01000002.1"/>
</dbReference>
<name>A0A562NYG8_9RHOB</name>
<sequence>MTRTLSIWAILALTVLAVLLGLYQSGGPLEARKAKRDSVRESDLRSLTTLVECQAREGGKRLPEALETTSNCDVRLRLEDPFTNEPYVYTRQGDGLYRLCAKFETKADHWDGTVPFGMRDPETGCLTYEYTPD</sequence>
<comment type="caution">
    <text evidence="1">The sequence shown here is derived from an EMBL/GenBank/DDBJ whole genome shotgun (WGS) entry which is preliminary data.</text>
</comment>
<evidence type="ECO:0000313" key="2">
    <source>
        <dbReference type="Proteomes" id="UP000316225"/>
    </source>
</evidence>
<organism evidence="1 2">
    <name type="scientific">Paracoccus sulfuroxidans</name>
    <dbReference type="NCBI Taxonomy" id="384678"/>
    <lineage>
        <taxon>Bacteria</taxon>
        <taxon>Pseudomonadati</taxon>
        <taxon>Pseudomonadota</taxon>
        <taxon>Alphaproteobacteria</taxon>
        <taxon>Rhodobacterales</taxon>
        <taxon>Paracoccaceae</taxon>
        <taxon>Paracoccus</taxon>
    </lineage>
</organism>
<gene>
    <name evidence="1" type="ORF">IQ24_00922</name>
</gene>
<dbReference type="Proteomes" id="UP000316225">
    <property type="component" value="Unassembled WGS sequence"/>
</dbReference>
<dbReference type="EMBL" id="VLKU01000002">
    <property type="protein sequence ID" value="TWI37131.1"/>
    <property type="molecule type" value="Genomic_DNA"/>
</dbReference>